<dbReference type="GO" id="GO:0006354">
    <property type="term" value="P:DNA-templated transcription elongation"/>
    <property type="evidence" value="ECO:0007669"/>
    <property type="project" value="TreeGrafter"/>
</dbReference>
<evidence type="ECO:0000256" key="3">
    <source>
        <dbReference type="ARBA" id="ARBA00023015"/>
    </source>
</evidence>
<evidence type="ECO:0000256" key="4">
    <source>
        <dbReference type="ARBA" id="ARBA00023125"/>
    </source>
</evidence>
<dbReference type="GO" id="GO:0032784">
    <property type="term" value="P:regulation of DNA-templated transcription elongation"/>
    <property type="evidence" value="ECO:0007669"/>
    <property type="project" value="UniProtKB-UniRule"/>
</dbReference>
<comment type="caution">
    <text evidence="12">The sequence shown here is derived from an EMBL/GenBank/DDBJ whole genome shotgun (WGS) entry which is preliminary data.</text>
</comment>
<evidence type="ECO:0000256" key="1">
    <source>
        <dbReference type="ARBA" id="ARBA00008213"/>
    </source>
</evidence>
<evidence type="ECO:0000256" key="5">
    <source>
        <dbReference type="ARBA" id="ARBA00023163"/>
    </source>
</evidence>
<dbReference type="EMBL" id="JACHHD010000004">
    <property type="protein sequence ID" value="MBB5184492.1"/>
    <property type="molecule type" value="Genomic_DNA"/>
</dbReference>
<feature type="coiled-coil region" evidence="8">
    <location>
        <begin position="17"/>
        <end position="77"/>
    </location>
</feature>
<dbReference type="InterPro" id="IPR018151">
    <property type="entry name" value="TF_GreA/GreB_CS"/>
</dbReference>
<comment type="similarity">
    <text evidence="1 8 9">Belongs to the GreA/GreB family.</text>
</comment>
<evidence type="ECO:0000259" key="10">
    <source>
        <dbReference type="Pfam" id="PF01272"/>
    </source>
</evidence>
<dbReference type="Pfam" id="PF01272">
    <property type="entry name" value="GreA_GreB"/>
    <property type="match status" value="1"/>
</dbReference>
<dbReference type="InterPro" id="IPR022691">
    <property type="entry name" value="Tscrpt_elong_fac_GreA/B_N"/>
</dbReference>
<keyword evidence="4 8" id="KW-0238">DNA-binding</keyword>
<dbReference type="InterPro" id="IPR006359">
    <property type="entry name" value="Tscrpt_elong_fac_GreA"/>
</dbReference>
<dbReference type="Gene3D" id="3.10.50.30">
    <property type="entry name" value="Transcription elongation factor, GreA/GreB, C-terminal domain"/>
    <property type="match status" value="1"/>
</dbReference>
<accession>A0A7W8FZ06</accession>
<keyword evidence="15" id="KW-1185">Reference proteome</keyword>
<name>A0A7W8FZ06_9FIRM</name>
<dbReference type="GO" id="GO:0003677">
    <property type="term" value="F:DNA binding"/>
    <property type="evidence" value="ECO:0007669"/>
    <property type="project" value="UniProtKB-UniRule"/>
</dbReference>
<evidence type="ECO:0000313" key="15">
    <source>
        <dbReference type="Proteomes" id="UP000775500"/>
    </source>
</evidence>
<dbReference type="PANTHER" id="PTHR30437:SF4">
    <property type="entry name" value="TRANSCRIPTION ELONGATION FACTOR GREA"/>
    <property type="match status" value="1"/>
</dbReference>
<evidence type="ECO:0000256" key="2">
    <source>
        <dbReference type="ARBA" id="ARBA00013729"/>
    </source>
</evidence>
<dbReference type="PROSITE" id="PS00829">
    <property type="entry name" value="GREAB_1"/>
    <property type="match status" value="1"/>
</dbReference>
<feature type="domain" description="Transcription elongation factor GreA/GreB C-terminal" evidence="10">
    <location>
        <begin position="89"/>
        <end position="162"/>
    </location>
</feature>
<dbReference type="SUPFAM" id="SSF54534">
    <property type="entry name" value="FKBP-like"/>
    <property type="match status" value="1"/>
</dbReference>
<dbReference type="FunFam" id="1.10.287.180:FF:000001">
    <property type="entry name" value="Transcription elongation factor GreA"/>
    <property type="match status" value="1"/>
</dbReference>
<dbReference type="GO" id="GO:0070063">
    <property type="term" value="F:RNA polymerase binding"/>
    <property type="evidence" value="ECO:0007669"/>
    <property type="project" value="InterPro"/>
</dbReference>
<dbReference type="Pfam" id="PF03449">
    <property type="entry name" value="GreA_GreB_N"/>
    <property type="match status" value="1"/>
</dbReference>
<evidence type="ECO:0000313" key="12">
    <source>
        <dbReference type="EMBL" id="MBB5184492.1"/>
    </source>
</evidence>
<dbReference type="NCBIfam" id="TIGR01462">
    <property type="entry name" value="greA"/>
    <property type="match status" value="1"/>
</dbReference>
<dbReference type="InterPro" id="IPR023459">
    <property type="entry name" value="Tscrpt_elong_fac_GreA/B_fam"/>
</dbReference>
<reference evidence="13 15" key="3">
    <citation type="journal article" date="2021" name="Sci. Rep.">
        <title>The distribution of antibiotic resistance genes in chicken gut microbiota commensals.</title>
        <authorList>
            <person name="Juricova H."/>
            <person name="Matiasovicova J."/>
            <person name="Kubasova T."/>
            <person name="Cejkova D."/>
            <person name="Rychlik I."/>
        </authorList>
    </citation>
    <scope>NUCLEOTIDE SEQUENCE [LARGE SCALE GENOMIC DNA]</scope>
    <source>
        <strain evidence="13 15">An423</strain>
    </source>
</reference>
<dbReference type="InterPro" id="IPR028624">
    <property type="entry name" value="Tscrpt_elong_fac_GreA/B"/>
</dbReference>
<reference evidence="13" key="2">
    <citation type="submission" date="2020-08" db="EMBL/GenBank/DDBJ databases">
        <authorList>
            <person name="Cejkova D."/>
            <person name="Kubasova T."/>
            <person name="Jahodarova E."/>
            <person name="Rychlik I."/>
        </authorList>
    </citation>
    <scope>NUCLEOTIDE SEQUENCE</scope>
    <source>
        <strain evidence="13">An423</strain>
    </source>
</reference>
<gene>
    <name evidence="8 13" type="primary">greA</name>
    <name evidence="13" type="ORF">H5982_02350</name>
    <name evidence="12" type="ORF">HNQ43_000531</name>
</gene>
<dbReference type="InterPro" id="IPR036953">
    <property type="entry name" value="GreA/GreB_C_sf"/>
</dbReference>
<evidence type="ECO:0000256" key="8">
    <source>
        <dbReference type="HAMAP-Rule" id="MF_00105"/>
    </source>
</evidence>
<feature type="domain" description="Transcription elongation factor GreA/GreB N-terminal" evidence="11">
    <location>
        <begin position="7"/>
        <end position="76"/>
    </location>
</feature>
<evidence type="ECO:0000256" key="9">
    <source>
        <dbReference type="RuleBase" id="RU000556"/>
    </source>
</evidence>
<keyword evidence="12" id="KW-0648">Protein biosynthesis</keyword>
<sequence length="162" mass="18265">MENDKFYVTQEGYNDLVKEHEDLVQNVRQQVIAELQEARAQGDLSENADYDAAREHQAQVEARIRELEAMIKNAEIIEESDGKRKTSKNAVVKLGSIVTLEDLSDHTENTFSIVGSIEADPLNGKLSNNTPLAEAIMDHKVDEIVTVTRVEEPYKVKILMIK</sequence>
<dbReference type="AlphaFoldDB" id="A0A7W8FZ06"/>
<evidence type="ECO:0000313" key="13">
    <source>
        <dbReference type="EMBL" id="MBM6830949.1"/>
    </source>
</evidence>
<keyword evidence="3 8" id="KW-0805">Transcription regulation</keyword>
<dbReference type="InterPro" id="IPR036805">
    <property type="entry name" value="Tscrpt_elong_fac_GreA/B_N_sf"/>
</dbReference>
<dbReference type="PIRSF" id="PIRSF006092">
    <property type="entry name" value="GreA_GreB"/>
    <property type="match status" value="1"/>
</dbReference>
<evidence type="ECO:0000256" key="7">
    <source>
        <dbReference type="ARBA" id="ARBA00030776"/>
    </source>
</evidence>
<dbReference type="PANTHER" id="PTHR30437">
    <property type="entry name" value="TRANSCRIPTION ELONGATION FACTOR GREA"/>
    <property type="match status" value="1"/>
</dbReference>
<keyword evidence="5 8" id="KW-0804">Transcription</keyword>
<organism evidence="12 14">
    <name type="scientific">Faecalicoccus acidiformans</name>
    <dbReference type="NCBI Taxonomy" id="915173"/>
    <lineage>
        <taxon>Bacteria</taxon>
        <taxon>Bacillati</taxon>
        <taxon>Bacillota</taxon>
        <taxon>Erysipelotrichia</taxon>
        <taxon>Erysipelotrichales</taxon>
        <taxon>Erysipelotrichaceae</taxon>
        <taxon>Faecalicoccus</taxon>
    </lineage>
</organism>
<dbReference type="EMBL" id="JACJLU010000002">
    <property type="protein sequence ID" value="MBM6830949.1"/>
    <property type="molecule type" value="Genomic_DNA"/>
</dbReference>
<dbReference type="HAMAP" id="MF_00105">
    <property type="entry name" value="GreA_GreB"/>
    <property type="match status" value="1"/>
</dbReference>
<keyword evidence="12" id="KW-0251">Elongation factor</keyword>
<keyword evidence="8" id="KW-0175">Coiled coil</keyword>
<dbReference type="Proteomes" id="UP000521313">
    <property type="component" value="Unassembled WGS sequence"/>
</dbReference>
<evidence type="ECO:0000256" key="6">
    <source>
        <dbReference type="ARBA" id="ARBA00024916"/>
    </source>
</evidence>
<dbReference type="RefSeq" id="WP_183374511.1">
    <property type="nucleotide sequence ID" value="NZ_CALVCN010000008.1"/>
</dbReference>
<dbReference type="Gene3D" id="1.10.287.180">
    <property type="entry name" value="Transcription elongation factor, GreA/GreB, N-terminal domain"/>
    <property type="match status" value="1"/>
</dbReference>
<reference evidence="12 14" key="1">
    <citation type="submission" date="2020-08" db="EMBL/GenBank/DDBJ databases">
        <title>Genomic Encyclopedia of Type Strains, Phase IV (KMG-IV): sequencing the most valuable type-strain genomes for metagenomic binning, comparative biology and taxonomic classification.</title>
        <authorList>
            <person name="Goeker M."/>
        </authorList>
    </citation>
    <scope>NUCLEOTIDE SEQUENCE [LARGE SCALE GENOMIC DNA]</scope>
    <source>
        <strain evidence="12 14">DSM 26963</strain>
    </source>
</reference>
<dbReference type="InterPro" id="IPR001437">
    <property type="entry name" value="Tscrpt_elong_fac_GreA/B_C"/>
</dbReference>
<dbReference type="SUPFAM" id="SSF46557">
    <property type="entry name" value="GreA transcript cleavage protein, N-terminal domain"/>
    <property type="match status" value="1"/>
</dbReference>
<dbReference type="NCBIfam" id="NF001263">
    <property type="entry name" value="PRK00226.1-4"/>
    <property type="match status" value="1"/>
</dbReference>
<proteinExistence type="inferred from homology"/>
<evidence type="ECO:0000313" key="14">
    <source>
        <dbReference type="Proteomes" id="UP000521313"/>
    </source>
</evidence>
<dbReference type="Proteomes" id="UP000775500">
    <property type="component" value="Unassembled WGS sequence"/>
</dbReference>
<comment type="function">
    <text evidence="6 8 9">Necessary for efficient RNA polymerase transcription elongation past template-encoded arresting sites. The arresting sites in DNA have the property of trapping a certain fraction of elongating RNA polymerases that pass through, resulting in locked ternary complexes. Cleavage of the nascent transcript by cleavage factors such as GreA or GreB allows the resumption of elongation from the new 3'terminus. GreA releases sequences of 2 to 3 nucleotides.</text>
</comment>
<protein>
    <recommendedName>
        <fullName evidence="2 8">Transcription elongation factor GreA</fullName>
    </recommendedName>
    <alternativeName>
        <fullName evidence="7 8">Transcript cleavage factor GreA</fullName>
    </alternativeName>
</protein>
<evidence type="ECO:0000259" key="11">
    <source>
        <dbReference type="Pfam" id="PF03449"/>
    </source>
</evidence>
<dbReference type="GO" id="GO:0003746">
    <property type="term" value="F:translation elongation factor activity"/>
    <property type="evidence" value="ECO:0007669"/>
    <property type="project" value="UniProtKB-KW"/>
</dbReference>